<reference evidence="2 3" key="1">
    <citation type="submission" date="2014-04" db="EMBL/GenBank/DDBJ databases">
        <authorList>
            <consortium name="DOE Joint Genome Institute"/>
            <person name="Kuo A."/>
            <person name="Ruytinx J."/>
            <person name="Rineau F."/>
            <person name="Colpaert J."/>
            <person name="Kohler A."/>
            <person name="Nagy L.G."/>
            <person name="Floudas D."/>
            <person name="Copeland A."/>
            <person name="Barry K.W."/>
            <person name="Cichocki N."/>
            <person name="Veneault-Fourrey C."/>
            <person name="LaButti K."/>
            <person name="Lindquist E.A."/>
            <person name="Lipzen A."/>
            <person name="Lundell T."/>
            <person name="Morin E."/>
            <person name="Murat C."/>
            <person name="Sun H."/>
            <person name="Tunlid A."/>
            <person name="Henrissat B."/>
            <person name="Grigoriev I.V."/>
            <person name="Hibbett D.S."/>
            <person name="Martin F."/>
            <person name="Nordberg H.P."/>
            <person name="Cantor M.N."/>
            <person name="Hua S.X."/>
        </authorList>
    </citation>
    <scope>NUCLEOTIDE SEQUENCE [LARGE SCALE GENOMIC DNA]</scope>
    <source>
        <strain evidence="2 3">UH-Slu-Lm8-n1</strain>
    </source>
</reference>
<gene>
    <name evidence="2" type="ORF">CY34DRAFT_724124</name>
</gene>
<keyword evidence="1" id="KW-1133">Transmembrane helix</keyword>
<proteinExistence type="predicted"/>
<dbReference type="InParanoid" id="A0A0C9ZZW2"/>
<evidence type="ECO:0000256" key="1">
    <source>
        <dbReference type="SAM" id="Phobius"/>
    </source>
</evidence>
<keyword evidence="3" id="KW-1185">Reference proteome</keyword>
<evidence type="ECO:0000313" key="2">
    <source>
        <dbReference type="EMBL" id="KIK43210.1"/>
    </source>
</evidence>
<keyword evidence="1" id="KW-0472">Membrane</keyword>
<dbReference type="AlphaFoldDB" id="A0A0C9ZZW2"/>
<protein>
    <submittedName>
        <fullName evidence="2">Uncharacterized protein</fullName>
    </submittedName>
</protein>
<evidence type="ECO:0000313" key="3">
    <source>
        <dbReference type="Proteomes" id="UP000054485"/>
    </source>
</evidence>
<sequence>MYLSNRCGYAGHFSLSIPFPSTQYMHVLSSDLVVKPRLYRVALVCKRRKLEAPCMIKVYGCQKAASSVLHLLQYTHSPIPICVIIMTYEYRSSQNVDAIRTKSKIKSILRDNFLTCFQPSYLLFYALFLRWLIIVWILSDLHNVCLTCSCLHLVQLCGFHSKETIPLNLNISSTCGTI</sequence>
<dbReference type="Proteomes" id="UP000054485">
    <property type="component" value="Unassembled WGS sequence"/>
</dbReference>
<dbReference type="EMBL" id="KN835218">
    <property type="protein sequence ID" value="KIK43210.1"/>
    <property type="molecule type" value="Genomic_DNA"/>
</dbReference>
<reference evidence="3" key="2">
    <citation type="submission" date="2015-01" db="EMBL/GenBank/DDBJ databases">
        <title>Evolutionary Origins and Diversification of the Mycorrhizal Mutualists.</title>
        <authorList>
            <consortium name="DOE Joint Genome Institute"/>
            <consortium name="Mycorrhizal Genomics Consortium"/>
            <person name="Kohler A."/>
            <person name="Kuo A."/>
            <person name="Nagy L.G."/>
            <person name="Floudas D."/>
            <person name="Copeland A."/>
            <person name="Barry K.W."/>
            <person name="Cichocki N."/>
            <person name="Veneault-Fourrey C."/>
            <person name="LaButti K."/>
            <person name="Lindquist E.A."/>
            <person name="Lipzen A."/>
            <person name="Lundell T."/>
            <person name="Morin E."/>
            <person name="Murat C."/>
            <person name="Riley R."/>
            <person name="Ohm R."/>
            <person name="Sun H."/>
            <person name="Tunlid A."/>
            <person name="Henrissat B."/>
            <person name="Grigoriev I.V."/>
            <person name="Hibbett D.S."/>
            <person name="Martin F."/>
        </authorList>
    </citation>
    <scope>NUCLEOTIDE SEQUENCE [LARGE SCALE GENOMIC DNA]</scope>
    <source>
        <strain evidence="3">UH-Slu-Lm8-n1</strain>
    </source>
</reference>
<accession>A0A0C9ZZW2</accession>
<name>A0A0C9ZZW2_9AGAM</name>
<keyword evidence="1" id="KW-0812">Transmembrane</keyword>
<dbReference type="HOGENOM" id="CLU_1511582_0_0_1"/>
<feature type="transmembrane region" description="Helical" evidence="1">
    <location>
        <begin position="120"/>
        <end position="139"/>
    </location>
</feature>
<organism evidence="2 3">
    <name type="scientific">Suillus luteus UH-Slu-Lm8-n1</name>
    <dbReference type="NCBI Taxonomy" id="930992"/>
    <lineage>
        <taxon>Eukaryota</taxon>
        <taxon>Fungi</taxon>
        <taxon>Dikarya</taxon>
        <taxon>Basidiomycota</taxon>
        <taxon>Agaricomycotina</taxon>
        <taxon>Agaricomycetes</taxon>
        <taxon>Agaricomycetidae</taxon>
        <taxon>Boletales</taxon>
        <taxon>Suillineae</taxon>
        <taxon>Suillaceae</taxon>
        <taxon>Suillus</taxon>
    </lineage>
</organism>